<gene>
    <name evidence="2" type="ORF">SapgrDRAFT_1131</name>
</gene>
<feature type="region of interest" description="Disordered" evidence="1">
    <location>
        <begin position="35"/>
        <end position="73"/>
    </location>
</feature>
<dbReference type="AlphaFoldDB" id="J0XV52"/>
<evidence type="ECO:0000313" key="2">
    <source>
        <dbReference type="EMBL" id="EJF52856.1"/>
    </source>
</evidence>
<dbReference type="HOGENOM" id="CLU_2720021_0_0_10"/>
<evidence type="ECO:0000256" key="1">
    <source>
        <dbReference type="SAM" id="MobiDB-lite"/>
    </source>
</evidence>
<dbReference type="EMBL" id="JH719942">
    <property type="protein sequence ID" value="EJF52856.1"/>
    <property type="molecule type" value="Genomic_DNA"/>
</dbReference>
<dbReference type="Proteomes" id="UP000005113">
    <property type="component" value="Unassembled WGS sequence"/>
</dbReference>
<proteinExistence type="predicted"/>
<name>J0XV52_9BACT</name>
<organism evidence="2 3">
    <name type="scientific">Saprospira grandis DSM 2844</name>
    <dbReference type="NCBI Taxonomy" id="694433"/>
    <lineage>
        <taxon>Bacteria</taxon>
        <taxon>Pseudomonadati</taxon>
        <taxon>Bacteroidota</taxon>
        <taxon>Saprospiria</taxon>
        <taxon>Saprospirales</taxon>
        <taxon>Saprospiraceae</taxon>
        <taxon>Saprospira</taxon>
    </lineage>
</organism>
<protein>
    <submittedName>
        <fullName evidence="2">Uncharacterized protein</fullName>
    </submittedName>
</protein>
<accession>J0XV52</accession>
<sequence>MVETIGSFFIVLSIAAAFKQQPQLAGGEAAAGLGMEKGAAKPQTKAVRPQGRADLRALTQPGPPAGRASPKTS</sequence>
<evidence type="ECO:0000313" key="3">
    <source>
        <dbReference type="Proteomes" id="UP000005113"/>
    </source>
</evidence>
<reference evidence="3" key="1">
    <citation type="journal article" date="2012" name="Stand. Genomic Sci.">
        <title>Permanent draft genome sequence of the gliding predator Saprospira grandis strain Sa g1 (= HR1).</title>
        <authorList>
            <person name="Mavromatis K."/>
            <person name="Chertkov O."/>
            <person name="Lapidus A."/>
            <person name="Nolan M."/>
            <person name="Lucas S."/>
            <person name="Tice H."/>
            <person name="Del Rio T.G."/>
            <person name="Cheng J.F."/>
            <person name="Han C."/>
            <person name="Tapia R."/>
            <person name="Bruce D."/>
            <person name="Goodwin L.A."/>
            <person name="Pitluck S."/>
            <person name="Huntemann M."/>
            <person name="Liolios K."/>
            <person name="Pagani I."/>
            <person name="Ivanova N."/>
            <person name="Mikhailova N."/>
            <person name="Pati A."/>
            <person name="Chen A."/>
            <person name="Palaniappan K."/>
            <person name="Land M."/>
            <person name="Brambilla E.M."/>
            <person name="Rohde M."/>
            <person name="Spring S."/>
            <person name="Goker M."/>
            <person name="Detter J.C."/>
            <person name="Bristow J."/>
            <person name="Eisen J.A."/>
            <person name="Markowitz V."/>
            <person name="Hugenholtz P."/>
            <person name="Kyrpides N.C."/>
            <person name="Klenk H.P."/>
            <person name="Woyke T."/>
        </authorList>
    </citation>
    <scope>NUCLEOTIDE SEQUENCE [LARGE SCALE GENOMIC DNA]</scope>
    <source>
        <strain evidence="3">DSM 2844</strain>
    </source>
</reference>